<gene>
    <name evidence="5" type="ORF">G5B40_05220</name>
</gene>
<dbReference type="CDD" id="cd13665">
    <property type="entry name" value="PBP2_TRAP_Dctp3_4"/>
    <property type="match status" value="1"/>
</dbReference>
<dbReference type="Pfam" id="PF03480">
    <property type="entry name" value="DctP"/>
    <property type="match status" value="1"/>
</dbReference>
<dbReference type="PANTHER" id="PTHR33376">
    <property type="match status" value="1"/>
</dbReference>
<accession>A0A7L5BTS9</accession>
<dbReference type="Proteomes" id="UP000503336">
    <property type="component" value="Chromosome"/>
</dbReference>
<keyword evidence="2 4" id="KW-0732">Signal</keyword>
<feature type="chain" id="PRO_5029642724" evidence="4">
    <location>
        <begin position="24"/>
        <end position="343"/>
    </location>
</feature>
<dbReference type="GO" id="GO:0055085">
    <property type="term" value="P:transmembrane transport"/>
    <property type="evidence" value="ECO:0007669"/>
    <property type="project" value="InterPro"/>
</dbReference>
<dbReference type="InterPro" id="IPR038404">
    <property type="entry name" value="TRAP_DctP_sf"/>
</dbReference>
<protein>
    <submittedName>
        <fullName evidence="5">TRAP transporter substrate-binding protein</fullName>
    </submittedName>
</protein>
<evidence type="ECO:0000256" key="2">
    <source>
        <dbReference type="ARBA" id="ARBA00022729"/>
    </source>
</evidence>
<dbReference type="Gene3D" id="3.40.190.170">
    <property type="entry name" value="Bacterial extracellular solute-binding protein, family 7"/>
    <property type="match status" value="1"/>
</dbReference>
<dbReference type="AlphaFoldDB" id="A0A7L5BTS9"/>
<dbReference type="RefSeq" id="WP_165095930.1">
    <property type="nucleotide sequence ID" value="NZ_CP049056.1"/>
</dbReference>
<evidence type="ECO:0000313" key="6">
    <source>
        <dbReference type="Proteomes" id="UP000503336"/>
    </source>
</evidence>
<reference evidence="5 6" key="1">
    <citation type="submission" date="2020-02" db="EMBL/GenBank/DDBJ databases">
        <title>complete genome sequence of Rhodobacteraceae bacterium.</title>
        <authorList>
            <person name="Park J."/>
            <person name="Kim Y.-S."/>
            <person name="Kim K.-H."/>
        </authorList>
    </citation>
    <scope>NUCLEOTIDE SEQUENCE [LARGE SCALE GENOMIC DNA]</scope>
    <source>
        <strain evidence="5 6">RR4-56</strain>
    </source>
</reference>
<dbReference type="EMBL" id="CP049056">
    <property type="protein sequence ID" value="QIE54902.1"/>
    <property type="molecule type" value="Genomic_DNA"/>
</dbReference>
<proteinExistence type="predicted"/>
<dbReference type="GO" id="GO:0042597">
    <property type="term" value="C:periplasmic space"/>
    <property type="evidence" value="ECO:0007669"/>
    <property type="project" value="UniProtKB-SubCell"/>
</dbReference>
<dbReference type="NCBIfam" id="NF037995">
    <property type="entry name" value="TRAP_S1"/>
    <property type="match status" value="1"/>
</dbReference>
<name>A0A7L5BTS9_9RHOB</name>
<sequence length="343" mass="36959">MRMSRTRGAAAALLMALAPAAQAGDVTTVNFSIFVPPTHPIYAEMIAPWVEEVERVTEGRVAIKLLPKPLGGAPQHIDLVRDGVAGAVFTVHGYTPGRFTLTKMAELPFSGDSAEAISAAYWQVHEKYFAEADEHRGVKLLGLFVHGPGMLFIKEGPVESVGDLKGVKFRVGGGMVNEVATALDMTAVLKSAPESYELLSNGVVDGILFPISSVETFRLEPFVPYALEFPGGLYNTSFMMGMNRELFDSLSEVDRDAIMSVSGVEFSRRAGRAWDVSTAKAREVYVSQGGVIEQASDALVAEVRAATAPLEEAWIEEAGKKGVDGAVALEEYRQLIQSYPATE</sequence>
<keyword evidence="3" id="KW-0574">Periplasm</keyword>
<evidence type="ECO:0000313" key="5">
    <source>
        <dbReference type="EMBL" id="QIE54902.1"/>
    </source>
</evidence>
<dbReference type="KEGG" id="hdh:G5B40_05220"/>
<evidence type="ECO:0000256" key="4">
    <source>
        <dbReference type="SAM" id="SignalP"/>
    </source>
</evidence>
<dbReference type="PANTHER" id="PTHR33376:SF15">
    <property type="entry name" value="BLL6794 PROTEIN"/>
    <property type="match status" value="1"/>
</dbReference>
<dbReference type="InterPro" id="IPR018389">
    <property type="entry name" value="DctP_fam"/>
</dbReference>
<keyword evidence="6" id="KW-1185">Reference proteome</keyword>
<evidence type="ECO:0000256" key="3">
    <source>
        <dbReference type="ARBA" id="ARBA00022764"/>
    </source>
</evidence>
<evidence type="ECO:0000256" key="1">
    <source>
        <dbReference type="ARBA" id="ARBA00004418"/>
    </source>
</evidence>
<organism evidence="5 6">
    <name type="scientific">Pikeienuella piscinae</name>
    <dbReference type="NCBI Taxonomy" id="2748098"/>
    <lineage>
        <taxon>Bacteria</taxon>
        <taxon>Pseudomonadati</taxon>
        <taxon>Pseudomonadota</taxon>
        <taxon>Alphaproteobacteria</taxon>
        <taxon>Rhodobacterales</taxon>
        <taxon>Paracoccaceae</taxon>
        <taxon>Pikeienuella</taxon>
    </lineage>
</organism>
<comment type="subcellular location">
    <subcellularLocation>
        <location evidence="1">Periplasm</location>
    </subcellularLocation>
</comment>
<feature type="signal peptide" evidence="4">
    <location>
        <begin position="1"/>
        <end position="23"/>
    </location>
</feature>